<dbReference type="PANTHER" id="PTHR43884:SF20">
    <property type="entry name" value="ACYL-COA DEHYDROGENASE FADE28"/>
    <property type="match status" value="1"/>
</dbReference>
<evidence type="ECO:0000259" key="7">
    <source>
        <dbReference type="Pfam" id="PF02771"/>
    </source>
</evidence>
<feature type="domain" description="Acyl-CoA dehydrogenase/oxidase N-terminal" evidence="7">
    <location>
        <begin position="10"/>
        <end position="102"/>
    </location>
</feature>
<evidence type="ECO:0000256" key="1">
    <source>
        <dbReference type="ARBA" id="ARBA00001974"/>
    </source>
</evidence>
<keyword evidence="3" id="KW-0285">Flavoprotein</keyword>
<dbReference type="Gene3D" id="1.20.140.10">
    <property type="entry name" value="Butyryl-CoA Dehydrogenase, subunit A, domain 3"/>
    <property type="match status" value="1"/>
</dbReference>
<dbReference type="PANTHER" id="PTHR43884">
    <property type="entry name" value="ACYL-COA DEHYDROGENASE"/>
    <property type="match status" value="1"/>
</dbReference>
<keyword evidence="4" id="KW-0274">FAD</keyword>
<dbReference type="InterPro" id="IPR009100">
    <property type="entry name" value="AcylCoA_DH/oxidase_NM_dom_sf"/>
</dbReference>
<evidence type="ECO:0000256" key="2">
    <source>
        <dbReference type="ARBA" id="ARBA00009347"/>
    </source>
</evidence>
<dbReference type="InterPro" id="IPR036250">
    <property type="entry name" value="AcylCo_DH-like_C"/>
</dbReference>
<dbReference type="InterPro" id="IPR009075">
    <property type="entry name" value="AcylCo_DH/oxidase_C"/>
</dbReference>
<dbReference type="GO" id="GO:0050660">
    <property type="term" value="F:flavin adenine dinucleotide binding"/>
    <property type="evidence" value="ECO:0007669"/>
    <property type="project" value="InterPro"/>
</dbReference>
<organism evidence="8 9">
    <name type="scientific">Vineibacter terrae</name>
    <dbReference type="NCBI Taxonomy" id="2586908"/>
    <lineage>
        <taxon>Bacteria</taxon>
        <taxon>Pseudomonadati</taxon>
        <taxon>Pseudomonadota</taxon>
        <taxon>Alphaproteobacteria</taxon>
        <taxon>Hyphomicrobiales</taxon>
        <taxon>Vineibacter</taxon>
    </lineage>
</organism>
<comment type="caution">
    <text evidence="8">The sequence shown here is derived from an EMBL/GenBank/DDBJ whole genome shotgun (WGS) entry which is preliminary data.</text>
</comment>
<protein>
    <submittedName>
        <fullName evidence="8">Acyl-CoA dehydrogenase</fullName>
    </submittedName>
</protein>
<comment type="similarity">
    <text evidence="2">Belongs to the acyl-CoA dehydrogenase family.</text>
</comment>
<dbReference type="RefSeq" id="WP_147848248.1">
    <property type="nucleotide sequence ID" value="NZ_VDUZ01000019.1"/>
</dbReference>
<dbReference type="InterPro" id="IPR013786">
    <property type="entry name" value="AcylCoA_DH/ox_N"/>
</dbReference>
<dbReference type="OrthoDB" id="2450120at2"/>
<dbReference type="EMBL" id="VDUZ01000019">
    <property type="protein sequence ID" value="TXL74285.1"/>
    <property type="molecule type" value="Genomic_DNA"/>
</dbReference>
<keyword evidence="9" id="KW-1185">Reference proteome</keyword>
<dbReference type="Gene3D" id="1.10.540.10">
    <property type="entry name" value="Acyl-CoA dehydrogenase/oxidase, N-terminal domain"/>
    <property type="match status" value="1"/>
</dbReference>
<dbReference type="Proteomes" id="UP000321638">
    <property type="component" value="Unassembled WGS sequence"/>
</dbReference>
<evidence type="ECO:0000259" key="6">
    <source>
        <dbReference type="Pfam" id="PF00441"/>
    </source>
</evidence>
<name>A0A5C8PK83_9HYPH</name>
<evidence type="ECO:0000313" key="8">
    <source>
        <dbReference type="EMBL" id="TXL74285.1"/>
    </source>
</evidence>
<evidence type="ECO:0000256" key="4">
    <source>
        <dbReference type="ARBA" id="ARBA00022827"/>
    </source>
</evidence>
<gene>
    <name evidence="8" type="ORF">FHP25_17510</name>
</gene>
<dbReference type="SUPFAM" id="SSF56645">
    <property type="entry name" value="Acyl-CoA dehydrogenase NM domain-like"/>
    <property type="match status" value="1"/>
</dbReference>
<evidence type="ECO:0000313" key="9">
    <source>
        <dbReference type="Proteomes" id="UP000321638"/>
    </source>
</evidence>
<accession>A0A5C8PK83</accession>
<comment type="cofactor">
    <cofactor evidence="1">
        <name>FAD</name>
        <dbReference type="ChEBI" id="CHEBI:57692"/>
    </cofactor>
</comment>
<reference evidence="8 9" key="1">
    <citation type="submission" date="2019-06" db="EMBL/GenBank/DDBJ databases">
        <title>New taxonomy in bacterial strain CC-CFT640, isolated from vineyard.</title>
        <authorList>
            <person name="Lin S.-Y."/>
            <person name="Tsai C.-F."/>
            <person name="Young C.-C."/>
        </authorList>
    </citation>
    <scope>NUCLEOTIDE SEQUENCE [LARGE SCALE GENOMIC DNA]</scope>
    <source>
        <strain evidence="8 9">CC-CFT640</strain>
    </source>
</reference>
<dbReference type="AlphaFoldDB" id="A0A5C8PK83"/>
<dbReference type="Pfam" id="PF02771">
    <property type="entry name" value="Acyl-CoA_dh_N"/>
    <property type="match status" value="1"/>
</dbReference>
<sequence length="357" mass="36955">MTTEQTPENETRQMFVETAARLFAAEATREVINELEKGTWPAGLWRQVEDAGLPWAAVPESAGGAGGTIGDLMAVLREAGRHAVPLPLAETGLGAMLVAQAGLTPPAGPLALVIAGAGSPVRIAGGKLAGRAQRVAFASVADSIVVVAPGAAGTEVAVVPRAAVKIEAQQGQTGEPYDTVTFDGAAAAASAATSVTPERALELAALARVNQMSGAADRVLALATQYAKERVQFGRAISTFQAIQHMLAELATYVAVVGAAARTAARDAEEGDGAFAIMAAKTQAGEAAHKICAIAHQSMGAMGFTYEHVLHHYTRRLWVWRRDYGSETYWGAKLGRALAEAGADAFWPSLTASSIAA</sequence>
<dbReference type="Pfam" id="PF00441">
    <property type="entry name" value="Acyl-CoA_dh_1"/>
    <property type="match status" value="1"/>
</dbReference>
<dbReference type="GO" id="GO:0003995">
    <property type="term" value="F:acyl-CoA dehydrogenase activity"/>
    <property type="evidence" value="ECO:0007669"/>
    <property type="project" value="TreeGrafter"/>
</dbReference>
<evidence type="ECO:0000256" key="5">
    <source>
        <dbReference type="ARBA" id="ARBA00023002"/>
    </source>
</evidence>
<evidence type="ECO:0000256" key="3">
    <source>
        <dbReference type="ARBA" id="ARBA00022630"/>
    </source>
</evidence>
<dbReference type="InterPro" id="IPR037069">
    <property type="entry name" value="AcylCoA_DH/ox_N_sf"/>
</dbReference>
<feature type="domain" description="Acyl-CoA dehydrogenase/oxidase C-terminal" evidence="6">
    <location>
        <begin position="201"/>
        <end position="316"/>
    </location>
</feature>
<keyword evidence="5" id="KW-0560">Oxidoreductase</keyword>
<dbReference type="SUPFAM" id="SSF47203">
    <property type="entry name" value="Acyl-CoA dehydrogenase C-terminal domain-like"/>
    <property type="match status" value="1"/>
</dbReference>
<proteinExistence type="inferred from homology"/>